<feature type="transmembrane region" description="Helical" evidence="5">
    <location>
        <begin position="189"/>
        <end position="216"/>
    </location>
</feature>
<name>A0A151GLA3_DRECN</name>
<organism evidence="6 7">
    <name type="scientific">Drechmeria coniospora</name>
    <name type="common">Nematophagous fungus</name>
    <name type="synonym">Meria coniospora</name>
    <dbReference type="NCBI Taxonomy" id="98403"/>
    <lineage>
        <taxon>Eukaryota</taxon>
        <taxon>Fungi</taxon>
        <taxon>Dikarya</taxon>
        <taxon>Ascomycota</taxon>
        <taxon>Pezizomycotina</taxon>
        <taxon>Sordariomycetes</taxon>
        <taxon>Hypocreomycetidae</taxon>
        <taxon>Hypocreales</taxon>
        <taxon>Ophiocordycipitaceae</taxon>
        <taxon>Drechmeria</taxon>
    </lineage>
</organism>
<evidence type="ECO:0000256" key="1">
    <source>
        <dbReference type="ARBA" id="ARBA00004141"/>
    </source>
</evidence>
<evidence type="ECO:0008006" key="8">
    <source>
        <dbReference type="Google" id="ProtNLM"/>
    </source>
</evidence>
<feature type="transmembrane region" description="Helical" evidence="5">
    <location>
        <begin position="153"/>
        <end position="177"/>
    </location>
</feature>
<keyword evidence="7" id="KW-1185">Reference proteome</keyword>
<evidence type="ECO:0000313" key="6">
    <source>
        <dbReference type="EMBL" id="KYK57879.1"/>
    </source>
</evidence>
<dbReference type="InterPro" id="IPR007568">
    <property type="entry name" value="RTA1"/>
</dbReference>
<dbReference type="GO" id="GO:0005886">
    <property type="term" value="C:plasma membrane"/>
    <property type="evidence" value="ECO:0007669"/>
    <property type="project" value="TreeGrafter"/>
</dbReference>
<sequence>MTSLLNDTTASFPPDVLDGTTTPRSYCFHNPDAAACENVGSFYEYHIDLAANIAFLALFTASLLGYVLTLALTRRGLAFGLAFILGLVLEVLGYAGRVIGSQNPWDENGFLMQICCLTIGPAFMAAAVYLCLRRIVIAFGPENSRIPPEYYTRIFIPCDVISLILQAAGGAIASIAFHGSRSAATGTNIMIAGLAFQVFTLLCFILVSLDFAFRAYRRSRTHPLPQDPALVRMRAALPFRLFLVALALATFCILWRSAFRVAELSQGWSGPVMAKQNLFIAFEGVLILVAAVSLNVFHPAFCARELFDVGGGLTGLWCLRRRKDECGEKPNKAFDSADST</sequence>
<dbReference type="PANTHER" id="PTHR31465">
    <property type="entry name" value="PROTEIN RTA1-RELATED"/>
    <property type="match status" value="1"/>
</dbReference>
<keyword evidence="4 5" id="KW-0472">Membrane</keyword>
<feature type="transmembrane region" description="Helical" evidence="5">
    <location>
        <begin position="49"/>
        <end position="69"/>
    </location>
</feature>
<feature type="transmembrane region" description="Helical" evidence="5">
    <location>
        <begin position="110"/>
        <end position="132"/>
    </location>
</feature>
<reference evidence="6 7" key="1">
    <citation type="journal article" date="2016" name="Sci. Rep.">
        <title>Insights into Adaptations to a Near-Obligate Nematode Endoparasitic Lifestyle from the Finished Genome of Drechmeria coniospora.</title>
        <authorList>
            <person name="Zhang L."/>
            <person name="Zhou Z."/>
            <person name="Guo Q."/>
            <person name="Fokkens L."/>
            <person name="Miskei M."/>
            <person name="Pocsi I."/>
            <person name="Zhang W."/>
            <person name="Chen M."/>
            <person name="Wang L."/>
            <person name="Sun Y."/>
            <person name="Donzelli B.G."/>
            <person name="Gibson D.M."/>
            <person name="Nelson D.R."/>
            <person name="Luo J.G."/>
            <person name="Rep M."/>
            <person name="Liu H."/>
            <person name="Yang S."/>
            <person name="Wang J."/>
            <person name="Krasnoff S.B."/>
            <person name="Xu Y."/>
            <person name="Molnar I."/>
            <person name="Lin M."/>
        </authorList>
    </citation>
    <scope>NUCLEOTIDE SEQUENCE [LARGE SCALE GENOMIC DNA]</scope>
    <source>
        <strain evidence="6 7">ARSEF 6962</strain>
    </source>
</reference>
<dbReference type="Proteomes" id="UP000076580">
    <property type="component" value="Chromosome 02"/>
</dbReference>
<keyword evidence="3 5" id="KW-1133">Transmembrane helix</keyword>
<keyword evidence="2 5" id="KW-0812">Transmembrane</keyword>
<feature type="transmembrane region" description="Helical" evidence="5">
    <location>
        <begin position="76"/>
        <end position="95"/>
    </location>
</feature>
<feature type="transmembrane region" description="Helical" evidence="5">
    <location>
        <begin position="278"/>
        <end position="297"/>
    </location>
</feature>
<dbReference type="GeneID" id="63717535"/>
<dbReference type="PANTHER" id="PTHR31465:SF7">
    <property type="entry name" value="SPHINGOID LONG-CHAIN BASE TRANSPORTER RSB1"/>
    <property type="match status" value="1"/>
</dbReference>
<dbReference type="Pfam" id="PF04479">
    <property type="entry name" value="RTA1"/>
    <property type="match status" value="1"/>
</dbReference>
<evidence type="ECO:0000256" key="2">
    <source>
        <dbReference type="ARBA" id="ARBA00022692"/>
    </source>
</evidence>
<dbReference type="AlphaFoldDB" id="A0A151GLA3"/>
<protein>
    <recommendedName>
        <fullName evidence="8">Parasitic phase-specific protein PSP-1</fullName>
    </recommendedName>
</protein>
<proteinExistence type="predicted"/>
<gene>
    <name evidence="6" type="ORF">DCS_04892</name>
</gene>
<accession>A0A151GLA3</accession>
<dbReference type="FunCoup" id="A0A151GLA3">
    <property type="interactions" value="24"/>
</dbReference>
<dbReference type="RefSeq" id="XP_040657231.1">
    <property type="nucleotide sequence ID" value="XM_040802198.1"/>
</dbReference>
<evidence type="ECO:0000256" key="5">
    <source>
        <dbReference type="SAM" id="Phobius"/>
    </source>
</evidence>
<dbReference type="STRING" id="98403.A0A151GLA3"/>
<evidence type="ECO:0000256" key="3">
    <source>
        <dbReference type="ARBA" id="ARBA00022989"/>
    </source>
</evidence>
<comment type="caution">
    <text evidence="6">The sequence shown here is derived from an EMBL/GenBank/DDBJ whole genome shotgun (WGS) entry which is preliminary data.</text>
</comment>
<evidence type="ECO:0000313" key="7">
    <source>
        <dbReference type="Proteomes" id="UP000076580"/>
    </source>
</evidence>
<feature type="transmembrane region" description="Helical" evidence="5">
    <location>
        <begin position="237"/>
        <end position="258"/>
    </location>
</feature>
<comment type="subcellular location">
    <subcellularLocation>
        <location evidence="1">Membrane</location>
        <topology evidence="1">Multi-pass membrane protein</topology>
    </subcellularLocation>
</comment>
<dbReference type="InParanoid" id="A0A151GLA3"/>
<evidence type="ECO:0000256" key="4">
    <source>
        <dbReference type="ARBA" id="ARBA00023136"/>
    </source>
</evidence>
<dbReference type="GO" id="GO:0000324">
    <property type="term" value="C:fungal-type vacuole"/>
    <property type="evidence" value="ECO:0007669"/>
    <property type="project" value="TreeGrafter"/>
</dbReference>
<dbReference type="EMBL" id="LAYC01000002">
    <property type="protein sequence ID" value="KYK57879.1"/>
    <property type="molecule type" value="Genomic_DNA"/>
</dbReference>